<organism evidence="1 2">
    <name type="scientific">Armillaria novae-zelandiae</name>
    <dbReference type="NCBI Taxonomy" id="153914"/>
    <lineage>
        <taxon>Eukaryota</taxon>
        <taxon>Fungi</taxon>
        <taxon>Dikarya</taxon>
        <taxon>Basidiomycota</taxon>
        <taxon>Agaricomycotina</taxon>
        <taxon>Agaricomycetes</taxon>
        <taxon>Agaricomycetidae</taxon>
        <taxon>Agaricales</taxon>
        <taxon>Marasmiineae</taxon>
        <taxon>Physalacriaceae</taxon>
        <taxon>Armillaria</taxon>
    </lineage>
</organism>
<dbReference type="Proteomes" id="UP001175227">
    <property type="component" value="Unassembled WGS sequence"/>
</dbReference>
<comment type="caution">
    <text evidence="1">The sequence shown here is derived from an EMBL/GenBank/DDBJ whole genome shotgun (WGS) entry which is preliminary data.</text>
</comment>
<sequence>MYTKISAELVPLPSQMPAVHLLIRMANDSTVPRWYPYEFESIRRELIATSTNSSPAANITRMDVWPGGITEAESAEANHDGRGKERMTHQILPQEYSLQLRICSNMIQPTFSTALVDNKVRFVDMALKRWFSPNVLIYDRSIHDGLQLKQARRSHWRQAELLFERIYTRPGTSNRYRRTIKNIREPVTGEYRS</sequence>
<accession>A0AA39P3U0</accession>
<keyword evidence="2" id="KW-1185">Reference proteome</keyword>
<dbReference type="EMBL" id="JAUEPR010000018">
    <property type="protein sequence ID" value="KAK0477062.1"/>
    <property type="molecule type" value="Genomic_DNA"/>
</dbReference>
<proteinExistence type="predicted"/>
<gene>
    <name evidence="1" type="ORF">IW261DRAFT_1594697</name>
</gene>
<protein>
    <submittedName>
        <fullName evidence="1">Uncharacterized protein</fullName>
    </submittedName>
</protein>
<dbReference type="AlphaFoldDB" id="A0AA39P3U0"/>
<name>A0AA39P3U0_9AGAR</name>
<evidence type="ECO:0000313" key="1">
    <source>
        <dbReference type="EMBL" id="KAK0477062.1"/>
    </source>
</evidence>
<reference evidence="1" key="1">
    <citation type="submission" date="2023-06" db="EMBL/GenBank/DDBJ databases">
        <authorList>
            <consortium name="Lawrence Berkeley National Laboratory"/>
            <person name="Ahrendt S."/>
            <person name="Sahu N."/>
            <person name="Indic B."/>
            <person name="Wong-Bajracharya J."/>
            <person name="Merenyi Z."/>
            <person name="Ke H.-M."/>
            <person name="Monk M."/>
            <person name="Kocsube S."/>
            <person name="Drula E."/>
            <person name="Lipzen A."/>
            <person name="Balint B."/>
            <person name="Henrissat B."/>
            <person name="Andreopoulos B."/>
            <person name="Martin F.M."/>
            <person name="Harder C.B."/>
            <person name="Rigling D."/>
            <person name="Ford K.L."/>
            <person name="Foster G.D."/>
            <person name="Pangilinan J."/>
            <person name="Papanicolaou A."/>
            <person name="Barry K."/>
            <person name="LaButti K."/>
            <person name="Viragh M."/>
            <person name="Koriabine M."/>
            <person name="Yan M."/>
            <person name="Riley R."/>
            <person name="Champramary S."/>
            <person name="Plett K.L."/>
            <person name="Tsai I.J."/>
            <person name="Slot J."/>
            <person name="Sipos G."/>
            <person name="Plett J."/>
            <person name="Nagy L.G."/>
            <person name="Grigoriev I.V."/>
        </authorList>
    </citation>
    <scope>NUCLEOTIDE SEQUENCE</scope>
    <source>
        <strain evidence="1">ICMP 16352</strain>
    </source>
</reference>
<evidence type="ECO:0000313" key="2">
    <source>
        <dbReference type="Proteomes" id="UP001175227"/>
    </source>
</evidence>